<gene>
    <name evidence="3" type="ORF">GOQ09_04185</name>
</gene>
<evidence type="ECO:0000256" key="1">
    <source>
        <dbReference type="ARBA" id="ARBA00008791"/>
    </source>
</evidence>
<dbReference type="InterPro" id="IPR006015">
    <property type="entry name" value="Universal_stress_UspA"/>
</dbReference>
<dbReference type="Gene3D" id="3.40.50.12370">
    <property type="match status" value="1"/>
</dbReference>
<feature type="domain" description="UspA" evidence="2">
    <location>
        <begin position="133"/>
        <end position="274"/>
    </location>
</feature>
<dbReference type="PANTHER" id="PTHR46268:SF6">
    <property type="entry name" value="UNIVERSAL STRESS PROTEIN UP12"/>
    <property type="match status" value="1"/>
</dbReference>
<organism evidence="3 4">
    <name type="scientific">Variovorax paradoxus</name>
    <dbReference type="NCBI Taxonomy" id="34073"/>
    <lineage>
        <taxon>Bacteria</taxon>
        <taxon>Pseudomonadati</taxon>
        <taxon>Pseudomonadota</taxon>
        <taxon>Betaproteobacteria</taxon>
        <taxon>Burkholderiales</taxon>
        <taxon>Comamonadaceae</taxon>
        <taxon>Variovorax</taxon>
    </lineage>
</organism>
<dbReference type="AlphaFoldDB" id="A0A6I6HCC9"/>
<protein>
    <submittedName>
        <fullName evidence="3">Universal stress protein</fullName>
    </submittedName>
</protein>
<evidence type="ECO:0000259" key="2">
    <source>
        <dbReference type="Pfam" id="PF00582"/>
    </source>
</evidence>
<feature type="domain" description="UspA" evidence="2">
    <location>
        <begin position="5"/>
        <end position="126"/>
    </location>
</feature>
<sequence length="315" mass="34646">MTPHSILAVTDFSTHGDNALSRAAQLCAEHGAPLKLIYLAYPGEPPPPDAGCRLAHHALQLGQRHGIRVDSVARIALTLEDILPAARSADLLVWGTAPVRGIRSLFQGQPMESMLRKCRRPVLVVREPAQGPYRSMVVAVDFSEASRGLIELGFALSKDAQVELFHAISMANEGKLRYAEVSEQAIKAYREECHRYARDRMFWLTDSYDARRNRVLSAIRHGSPARQVAVQQQRSGADLVVVGKHPSSAAVDFLFESVAKGVLRHSTSDVLVVPHGYQAASGARATDRLEAQFRRGRRVRAGGVGFSQARAEWRD</sequence>
<dbReference type="RefSeq" id="WP_157612019.1">
    <property type="nucleotide sequence ID" value="NZ_CP046622.1"/>
</dbReference>
<evidence type="ECO:0000313" key="4">
    <source>
        <dbReference type="Proteomes" id="UP000425817"/>
    </source>
</evidence>
<dbReference type="EMBL" id="CP046622">
    <property type="protein sequence ID" value="QGW80831.1"/>
    <property type="molecule type" value="Genomic_DNA"/>
</dbReference>
<accession>A0A6I6HCC9</accession>
<dbReference type="Proteomes" id="UP000425817">
    <property type="component" value="Chromosome"/>
</dbReference>
<reference evidence="3 4" key="1">
    <citation type="submission" date="2019-12" db="EMBL/GenBank/DDBJ databases">
        <title>Hybrid Genome Assemblies of two High G+C Isolates from Undergraduate Microbiology Courses.</title>
        <authorList>
            <person name="Ne Ville C.J."/>
            <person name="Enright D."/>
            <person name="Hernandez I."/>
            <person name="Dodsworth J."/>
            <person name="Orwin P.M."/>
        </authorList>
    </citation>
    <scope>NUCLEOTIDE SEQUENCE [LARGE SCALE GENOMIC DNA]</scope>
    <source>
        <strain evidence="3 4">CSUSB</strain>
    </source>
</reference>
<name>A0A6I6HCC9_VARPD</name>
<dbReference type="PANTHER" id="PTHR46268">
    <property type="entry name" value="STRESS RESPONSE PROTEIN NHAX"/>
    <property type="match status" value="1"/>
</dbReference>
<dbReference type="CDD" id="cd00293">
    <property type="entry name" value="USP-like"/>
    <property type="match status" value="2"/>
</dbReference>
<dbReference type="SUPFAM" id="SSF52402">
    <property type="entry name" value="Adenine nucleotide alpha hydrolases-like"/>
    <property type="match status" value="2"/>
</dbReference>
<dbReference type="InterPro" id="IPR006016">
    <property type="entry name" value="UspA"/>
</dbReference>
<dbReference type="PRINTS" id="PR01438">
    <property type="entry name" value="UNVRSLSTRESS"/>
</dbReference>
<dbReference type="Pfam" id="PF00582">
    <property type="entry name" value="Usp"/>
    <property type="match status" value="2"/>
</dbReference>
<evidence type="ECO:0000313" key="3">
    <source>
        <dbReference type="EMBL" id="QGW80831.1"/>
    </source>
</evidence>
<proteinExistence type="inferred from homology"/>
<comment type="similarity">
    <text evidence="1">Belongs to the universal stress protein A family.</text>
</comment>
<dbReference type="OrthoDB" id="9792500at2"/>